<dbReference type="RefSeq" id="WP_239532483.1">
    <property type="nucleotide sequence ID" value="NZ_JAFBBK010000001.1"/>
</dbReference>
<evidence type="ECO:0000313" key="2">
    <source>
        <dbReference type="Proteomes" id="UP000703038"/>
    </source>
</evidence>
<reference evidence="1 2" key="1">
    <citation type="submission" date="2021-01" db="EMBL/GenBank/DDBJ databases">
        <title>Genomics of switchgrass bacterial isolates.</title>
        <authorList>
            <person name="Shade A."/>
        </authorList>
    </citation>
    <scope>NUCLEOTIDE SEQUENCE [LARGE SCALE GENOMIC DNA]</scope>
    <source>
        <strain evidence="1 2">PvP111</strain>
    </source>
</reference>
<dbReference type="InterPro" id="IPR029045">
    <property type="entry name" value="ClpP/crotonase-like_dom_sf"/>
</dbReference>
<dbReference type="Proteomes" id="UP000703038">
    <property type="component" value="Unassembled WGS sequence"/>
</dbReference>
<dbReference type="Gene3D" id="3.90.226.10">
    <property type="entry name" value="2-enoyl-CoA Hydratase, Chain A, domain 1"/>
    <property type="match status" value="1"/>
</dbReference>
<proteinExistence type="predicted"/>
<dbReference type="SUPFAM" id="SSF52096">
    <property type="entry name" value="ClpP/crotonase"/>
    <property type="match status" value="1"/>
</dbReference>
<dbReference type="Pfam" id="PF00378">
    <property type="entry name" value="ECH_1"/>
    <property type="match status" value="1"/>
</dbReference>
<name>A0ABS2KY51_9NOCA</name>
<organism evidence="1 2">
    <name type="scientific">Rhodococcoides corynebacterioides</name>
    <dbReference type="NCBI Taxonomy" id="53972"/>
    <lineage>
        <taxon>Bacteria</taxon>
        <taxon>Bacillati</taxon>
        <taxon>Actinomycetota</taxon>
        <taxon>Actinomycetes</taxon>
        <taxon>Mycobacteriales</taxon>
        <taxon>Nocardiaceae</taxon>
        <taxon>Rhodococcoides</taxon>
    </lineage>
</organism>
<evidence type="ECO:0000313" key="1">
    <source>
        <dbReference type="EMBL" id="MBM7416854.1"/>
    </source>
</evidence>
<comment type="caution">
    <text evidence="1">The sequence shown here is derived from an EMBL/GenBank/DDBJ whole genome shotgun (WGS) entry which is preliminary data.</text>
</comment>
<dbReference type="EMBL" id="JAFBBK010000001">
    <property type="protein sequence ID" value="MBM7416854.1"/>
    <property type="molecule type" value="Genomic_DNA"/>
</dbReference>
<accession>A0ABS2KY51</accession>
<sequence>MSEEDDDLCAGVLFAHSEHVTAGIDLVDVAQHLTGDRLPFAEGGRDPWRLDGTWTTPVVTAVHGWCMTLGIELLPASDIRVAAAGTRFSEMEVQRGLVQAVCADPAATIKRAHRIAETAAPLGVRATLESAHRSLIEGDAARGGAAAPRHPGTVLDVRCGRGDAVVRRETAGHRHRRVILIRSTPRTEHR</sequence>
<dbReference type="InterPro" id="IPR001753">
    <property type="entry name" value="Enoyl-CoA_hydra/iso"/>
</dbReference>
<gene>
    <name evidence="1" type="ORF">JOE42_003587</name>
</gene>
<keyword evidence="2" id="KW-1185">Reference proteome</keyword>
<protein>
    <submittedName>
        <fullName evidence="1">Enoyl-CoA hydratase/carnithine racemase</fullName>
    </submittedName>
</protein>